<dbReference type="SUPFAM" id="SSF52058">
    <property type="entry name" value="L domain-like"/>
    <property type="match status" value="1"/>
</dbReference>
<reference evidence="3 4" key="1">
    <citation type="journal article" date="2016" name="PLoS ONE">
        <title>Complete Genome Sequence and Comparative Genomics of a Novel Myxobacterium Myxococcus hansupus.</title>
        <authorList>
            <person name="Sharma G."/>
            <person name="Narwani T."/>
            <person name="Subramanian S."/>
        </authorList>
    </citation>
    <scope>NUCLEOTIDE SEQUENCE [LARGE SCALE GENOMIC DNA]</scope>
    <source>
        <strain evidence="4">mixupus</strain>
    </source>
</reference>
<evidence type="ECO:0000313" key="3">
    <source>
        <dbReference type="EMBL" id="AKQ66075.1"/>
    </source>
</evidence>
<dbReference type="PANTHER" id="PTHR48051:SF1">
    <property type="entry name" value="RAS SUPPRESSOR PROTEIN 1"/>
    <property type="match status" value="1"/>
</dbReference>
<proteinExistence type="predicted"/>
<dbReference type="SMART" id="SM00369">
    <property type="entry name" value="LRR_TYP"/>
    <property type="match status" value="3"/>
</dbReference>
<dbReference type="InterPro" id="IPR001611">
    <property type="entry name" value="Leu-rich_rpt"/>
</dbReference>
<keyword evidence="1" id="KW-0433">Leucine-rich repeat</keyword>
<dbReference type="STRING" id="1297742.A176_002987"/>
<evidence type="ECO:0000256" key="1">
    <source>
        <dbReference type="ARBA" id="ARBA00022614"/>
    </source>
</evidence>
<dbReference type="Proteomes" id="UP000009026">
    <property type="component" value="Chromosome"/>
</dbReference>
<keyword evidence="2" id="KW-0677">Repeat</keyword>
<dbReference type="PANTHER" id="PTHR48051">
    <property type="match status" value="1"/>
</dbReference>
<dbReference type="Pfam" id="PF13855">
    <property type="entry name" value="LRR_8"/>
    <property type="match status" value="1"/>
</dbReference>
<accession>A0A0H4WXL4</accession>
<dbReference type="EMBL" id="CP012109">
    <property type="protein sequence ID" value="AKQ66075.1"/>
    <property type="molecule type" value="Genomic_DNA"/>
</dbReference>
<gene>
    <name evidence="3" type="ORF">A176_002987</name>
</gene>
<dbReference type="RefSeq" id="WP_002640738.1">
    <property type="nucleotide sequence ID" value="NZ_CP012109.1"/>
</dbReference>
<dbReference type="InterPro" id="IPR032675">
    <property type="entry name" value="LRR_dom_sf"/>
</dbReference>
<dbReference type="InterPro" id="IPR050216">
    <property type="entry name" value="LRR_domain-containing"/>
</dbReference>
<dbReference type="PATRIC" id="fig|1297742.4.peg.3012"/>
<organism evidence="3 4">
    <name type="scientific">Pseudomyxococcus hansupus</name>
    <dbReference type="NCBI Taxonomy" id="1297742"/>
    <lineage>
        <taxon>Bacteria</taxon>
        <taxon>Pseudomonadati</taxon>
        <taxon>Myxococcota</taxon>
        <taxon>Myxococcia</taxon>
        <taxon>Myxococcales</taxon>
        <taxon>Cystobacterineae</taxon>
        <taxon>Myxococcaceae</taxon>
        <taxon>Pseudomyxococcus</taxon>
    </lineage>
</organism>
<dbReference type="GO" id="GO:0005737">
    <property type="term" value="C:cytoplasm"/>
    <property type="evidence" value="ECO:0007669"/>
    <property type="project" value="TreeGrafter"/>
</dbReference>
<dbReference type="KEGG" id="mym:A176_002987"/>
<dbReference type="Gene3D" id="3.80.10.10">
    <property type="entry name" value="Ribonuclease Inhibitor"/>
    <property type="match status" value="1"/>
</dbReference>
<sequence>MSKKTVSLATLWKRVEKKAVQVLGKGAAGKYPEALEPRVMPFSTGFDPAPLLPAEYVELVQALGYRWLTGTSSTLALLPPRWQVGLSQQTGVPDRQWDEVRTEREAGTHVHAFVMFAAHDIEDINGFAFGKSADSDALAVWNVEDSLPVEELGPFSTWLAEALEAMSESLDEAEEGATSEEPPDLAGASLPIKAKAKASAASKSPAALFDTFPRDSKELLFNGRKLGALPAVIGEFTELESLWMRTTGIQQVPPEVGRLSKLKKLDLSFNPELTELPAEIGDLESLESINLNRTGLKTLPDSLERLRRLTFVDLQSTPLTALPPVLFRMPWLRTLDLYWTTLPPEEIERFRRAVPGCKVGVN</sequence>
<name>A0A0H4WXL4_9BACT</name>
<dbReference type="InterPro" id="IPR003591">
    <property type="entry name" value="Leu-rich_rpt_typical-subtyp"/>
</dbReference>
<keyword evidence="4" id="KW-1185">Reference proteome</keyword>
<evidence type="ECO:0000313" key="4">
    <source>
        <dbReference type="Proteomes" id="UP000009026"/>
    </source>
</evidence>
<dbReference type="AlphaFoldDB" id="A0A0H4WXL4"/>
<protein>
    <submittedName>
        <fullName evidence="3">Small GTP-binding protein</fullName>
    </submittedName>
</protein>
<evidence type="ECO:0000256" key="2">
    <source>
        <dbReference type="ARBA" id="ARBA00022737"/>
    </source>
</evidence>
<dbReference type="eggNOG" id="COG4886">
    <property type="taxonomic scope" value="Bacteria"/>
</dbReference>